<dbReference type="InterPro" id="IPR051393">
    <property type="entry name" value="ABC_transporter_permease"/>
</dbReference>
<dbReference type="PANTHER" id="PTHR30193:SF41">
    <property type="entry name" value="DIACETYLCHITOBIOSE UPTAKE SYSTEM PERMEASE PROTEIN NGCF"/>
    <property type="match status" value="1"/>
</dbReference>
<evidence type="ECO:0000256" key="4">
    <source>
        <dbReference type="ARBA" id="ARBA00022692"/>
    </source>
</evidence>
<feature type="compositionally biased region" description="Polar residues" evidence="8">
    <location>
        <begin position="1"/>
        <end position="11"/>
    </location>
</feature>
<comment type="similarity">
    <text evidence="7">Belongs to the binding-protein-dependent transport system permease family.</text>
</comment>
<evidence type="ECO:0000256" key="2">
    <source>
        <dbReference type="ARBA" id="ARBA00022448"/>
    </source>
</evidence>
<evidence type="ECO:0000256" key="8">
    <source>
        <dbReference type="SAM" id="MobiDB-lite"/>
    </source>
</evidence>
<evidence type="ECO:0000256" key="7">
    <source>
        <dbReference type="RuleBase" id="RU363032"/>
    </source>
</evidence>
<dbReference type="EMBL" id="LT629792">
    <property type="protein sequence ID" value="SDT94349.1"/>
    <property type="molecule type" value="Genomic_DNA"/>
</dbReference>
<name>A0ABY0V7M2_9ACTO</name>
<keyword evidence="6 7" id="KW-0472">Membrane</keyword>
<evidence type="ECO:0000256" key="6">
    <source>
        <dbReference type="ARBA" id="ARBA00023136"/>
    </source>
</evidence>
<feature type="transmembrane region" description="Helical" evidence="7">
    <location>
        <begin position="286"/>
        <end position="307"/>
    </location>
</feature>
<keyword evidence="11" id="KW-1185">Reference proteome</keyword>
<evidence type="ECO:0000259" key="9">
    <source>
        <dbReference type="PROSITE" id="PS50928"/>
    </source>
</evidence>
<organism evidence="10 11">
    <name type="scientific">Schaalia radingae</name>
    <dbReference type="NCBI Taxonomy" id="131110"/>
    <lineage>
        <taxon>Bacteria</taxon>
        <taxon>Bacillati</taxon>
        <taxon>Actinomycetota</taxon>
        <taxon>Actinomycetes</taxon>
        <taxon>Actinomycetales</taxon>
        <taxon>Actinomycetaceae</taxon>
        <taxon>Schaalia</taxon>
    </lineage>
</organism>
<accession>A0ABY0V7M2</accession>
<evidence type="ECO:0000256" key="1">
    <source>
        <dbReference type="ARBA" id="ARBA00004651"/>
    </source>
</evidence>
<keyword evidence="5 7" id="KW-1133">Transmembrane helix</keyword>
<dbReference type="InterPro" id="IPR035906">
    <property type="entry name" value="MetI-like_sf"/>
</dbReference>
<dbReference type="PROSITE" id="PS50928">
    <property type="entry name" value="ABC_TM1"/>
    <property type="match status" value="1"/>
</dbReference>
<feature type="domain" description="ABC transmembrane type-1" evidence="9">
    <location>
        <begin position="92"/>
        <end position="307"/>
    </location>
</feature>
<comment type="subcellular location">
    <subcellularLocation>
        <location evidence="1 7">Cell membrane</location>
        <topology evidence="1 7">Multi-pass membrane protein</topology>
    </subcellularLocation>
</comment>
<keyword evidence="10" id="KW-0762">Sugar transport</keyword>
<feature type="transmembrane region" description="Helical" evidence="7">
    <location>
        <begin position="129"/>
        <end position="149"/>
    </location>
</feature>
<evidence type="ECO:0000313" key="11">
    <source>
        <dbReference type="Proteomes" id="UP000198976"/>
    </source>
</evidence>
<gene>
    <name evidence="10" type="ORF">SAMN04489714_1103</name>
</gene>
<reference evidence="10 11" key="1">
    <citation type="submission" date="2016-10" db="EMBL/GenBank/DDBJ databases">
        <authorList>
            <person name="Varghese N."/>
            <person name="Submissions S."/>
        </authorList>
    </citation>
    <scope>NUCLEOTIDE SEQUENCE [LARGE SCALE GENOMIC DNA]</scope>
    <source>
        <strain evidence="10 11">DSM 9169</strain>
    </source>
</reference>
<dbReference type="Proteomes" id="UP000198976">
    <property type="component" value="Chromosome I"/>
</dbReference>
<feature type="transmembrane region" description="Helical" evidence="7">
    <location>
        <begin position="97"/>
        <end position="117"/>
    </location>
</feature>
<proteinExistence type="inferred from homology"/>
<evidence type="ECO:0000256" key="5">
    <source>
        <dbReference type="ARBA" id="ARBA00022989"/>
    </source>
</evidence>
<protein>
    <submittedName>
        <fullName evidence="10">Multiple sugar transport system permease protein</fullName>
    </submittedName>
</protein>
<dbReference type="RefSeq" id="WP_082628517.1">
    <property type="nucleotide sequence ID" value="NZ_LT629792.1"/>
</dbReference>
<feature type="transmembrane region" description="Helical" evidence="7">
    <location>
        <begin position="178"/>
        <end position="201"/>
    </location>
</feature>
<evidence type="ECO:0000313" key="10">
    <source>
        <dbReference type="EMBL" id="SDT94349.1"/>
    </source>
</evidence>
<feature type="compositionally biased region" description="Basic and acidic residues" evidence="8">
    <location>
        <begin position="13"/>
        <end position="25"/>
    </location>
</feature>
<sequence length="321" mass="35069">MDEAQTTQATVSAKEDAPTRKKKDRGANRDLKAALAFMAPAICGFSIFVVYPLISAAYLSLTRYNGITPPKFVGLKNFIRMFTADPSFLKTLSATGYLVLLYVPASMALGLALAVFVNVRLPAVSVIRTILYLPAVLPIVATVTLWKFIFDPQVGLANQVLGFFGIPPIAWLSNEHTAMPSIVIVMLWGVGSTMIILLAALQAVPNEIYEAAKVDGAGPFRIFFSITLPSIVPILILQFVMQMNGAMQTFVQPQILTGGGPSWATNTLMLSIYNHGFPPLGRVPELGYATAQVWILFFLIIICLAFAARFTKAWRYDDVQV</sequence>
<dbReference type="PANTHER" id="PTHR30193">
    <property type="entry name" value="ABC TRANSPORTER PERMEASE PROTEIN"/>
    <property type="match status" value="1"/>
</dbReference>
<keyword evidence="3" id="KW-1003">Cell membrane</keyword>
<keyword evidence="4 7" id="KW-0812">Transmembrane</keyword>
<feature type="transmembrane region" description="Helical" evidence="7">
    <location>
        <begin position="222"/>
        <end position="241"/>
    </location>
</feature>
<feature type="transmembrane region" description="Helical" evidence="7">
    <location>
        <begin position="31"/>
        <end position="54"/>
    </location>
</feature>
<keyword evidence="2 7" id="KW-0813">Transport</keyword>
<dbReference type="CDD" id="cd06261">
    <property type="entry name" value="TM_PBP2"/>
    <property type="match status" value="1"/>
</dbReference>
<feature type="region of interest" description="Disordered" evidence="8">
    <location>
        <begin position="1"/>
        <end position="25"/>
    </location>
</feature>
<dbReference type="Gene3D" id="1.10.3720.10">
    <property type="entry name" value="MetI-like"/>
    <property type="match status" value="1"/>
</dbReference>
<dbReference type="InterPro" id="IPR000515">
    <property type="entry name" value="MetI-like"/>
</dbReference>
<dbReference type="Pfam" id="PF00528">
    <property type="entry name" value="BPD_transp_1"/>
    <property type="match status" value="1"/>
</dbReference>
<evidence type="ECO:0000256" key="3">
    <source>
        <dbReference type="ARBA" id="ARBA00022475"/>
    </source>
</evidence>
<dbReference type="SUPFAM" id="SSF161098">
    <property type="entry name" value="MetI-like"/>
    <property type="match status" value="1"/>
</dbReference>